<comment type="caution">
    <text evidence="2">The sequence shown here is derived from an EMBL/GenBank/DDBJ whole genome shotgun (WGS) entry which is preliminary data.</text>
</comment>
<sequence length="181" mass="20113">MRRTRVHSPQLSRNTSKAHTGRSRPCAHPLSPHGPTSWLIALAEAKISHYAGALPASEILILASDACQLLGEDGLWFLSFTRVRIQQMFADSASLNKTGFLGCFESATPYSNPYFNQEDWDALLFPDLEKPKFSFSVDVPLFGCDIGEENQRDKCVYPDVGGLEVQVSMYLPGQEPSYVEL</sequence>
<evidence type="ECO:0000313" key="2">
    <source>
        <dbReference type="EMBL" id="ORY65438.1"/>
    </source>
</evidence>
<organism evidence="2 3">
    <name type="scientific">Pseudomassariella vexata</name>
    <dbReference type="NCBI Taxonomy" id="1141098"/>
    <lineage>
        <taxon>Eukaryota</taxon>
        <taxon>Fungi</taxon>
        <taxon>Dikarya</taxon>
        <taxon>Ascomycota</taxon>
        <taxon>Pezizomycotina</taxon>
        <taxon>Sordariomycetes</taxon>
        <taxon>Xylariomycetidae</taxon>
        <taxon>Amphisphaeriales</taxon>
        <taxon>Pseudomassariaceae</taxon>
        <taxon>Pseudomassariella</taxon>
    </lineage>
</organism>
<dbReference type="STRING" id="1141098.A0A1Y2E1L2"/>
<gene>
    <name evidence="2" type="ORF">BCR38DRAFT_409133</name>
</gene>
<evidence type="ECO:0000256" key="1">
    <source>
        <dbReference type="SAM" id="MobiDB-lite"/>
    </source>
</evidence>
<dbReference type="InParanoid" id="A0A1Y2E1L2"/>
<evidence type="ECO:0000313" key="3">
    <source>
        <dbReference type="Proteomes" id="UP000193689"/>
    </source>
</evidence>
<dbReference type="AlphaFoldDB" id="A0A1Y2E1L2"/>
<dbReference type="Proteomes" id="UP000193689">
    <property type="component" value="Unassembled WGS sequence"/>
</dbReference>
<dbReference type="RefSeq" id="XP_040716590.1">
    <property type="nucleotide sequence ID" value="XM_040858344.1"/>
</dbReference>
<dbReference type="EMBL" id="MCFJ01000006">
    <property type="protein sequence ID" value="ORY65438.1"/>
    <property type="molecule type" value="Genomic_DNA"/>
</dbReference>
<proteinExistence type="predicted"/>
<dbReference type="GeneID" id="63774556"/>
<feature type="region of interest" description="Disordered" evidence="1">
    <location>
        <begin position="1"/>
        <end position="30"/>
    </location>
</feature>
<feature type="compositionally biased region" description="Polar residues" evidence="1">
    <location>
        <begin position="7"/>
        <end position="18"/>
    </location>
</feature>
<dbReference type="OrthoDB" id="3594103at2759"/>
<keyword evidence="3" id="KW-1185">Reference proteome</keyword>
<protein>
    <submittedName>
        <fullName evidence="2">Uncharacterized protein</fullName>
    </submittedName>
</protein>
<name>A0A1Y2E1L2_9PEZI</name>
<accession>A0A1Y2E1L2</accession>
<reference evidence="2 3" key="1">
    <citation type="submission" date="2016-07" db="EMBL/GenBank/DDBJ databases">
        <title>Pervasive Adenine N6-methylation of Active Genes in Fungi.</title>
        <authorList>
            <consortium name="DOE Joint Genome Institute"/>
            <person name="Mondo S.J."/>
            <person name="Dannebaum R.O."/>
            <person name="Kuo R.C."/>
            <person name="Labutti K."/>
            <person name="Haridas S."/>
            <person name="Kuo A."/>
            <person name="Salamov A."/>
            <person name="Ahrendt S.R."/>
            <person name="Lipzen A."/>
            <person name="Sullivan W."/>
            <person name="Andreopoulos W.B."/>
            <person name="Clum A."/>
            <person name="Lindquist E."/>
            <person name="Daum C."/>
            <person name="Ramamoorthy G.K."/>
            <person name="Gryganskyi A."/>
            <person name="Culley D."/>
            <person name="Magnuson J.K."/>
            <person name="James T.Y."/>
            <person name="O'Malley M.A."/>
            <person name="Stajich J.E."/>
            <person name="Spatafora J.W."/>
            <person name="Visel A."/>
            <person name="Grigoriev I.V."/>
        </authorList>
    </citation>
    <scope>NUCLEOTIDE SEQUENCE [LARGE SCALE GENOMIC DNA]</scope>
    <source>
        <strain evidence="2 3">CBS 129021</strain>
    </source>
</reference>